<dbReference type="EMBL" id="BMOE01000006">
    <property type="protein sequence ID" value="GGJ77043.1"/>
    <property type="molecule type" value="Genomic_DNA"/>
</dbReference>
<dbReference type="AlphaFoldDB" id="A0A917UQR8"/>
<protein>
    <recommendedName>
        <fullName evidence="3">Bacterial transcriptional activator domain-containing protein</fullName>
    </recommendedName>
</protein>
<name>A0A917UQR8_9DEIO</name>
<dbReference type="RefSeq" id="WP_188963268.1">
    <property type="nucleotide sequence ID" value="NZ_BMOE01000006.1"/>
</dbReference>
<gene>
    <name evidence="1" type="ORF">GCM10008939_21410</name>
</gene>
<keyword evidence="2" id="KW-1185">Reference proteome</keyword>
<comment type="caution">
    <text evidence="1">The sequence shown here is derived from an EMBL/GenBank/DDBJ whole genome shotgun (WGS) entry which is preliminary data.</text>
</comment>
<accession>A0A917UQR8</accession>
<organism evidence="1 2">
    <name type="scientific">Deinococcus aquiradiocola</name>
    <dbReference type="NCBI Taxonomy" id="393059"/>
    <lineage>
        <taxon>Bacteria</taxon>
        <taxon>Thermotogati</taxon>
        <taxon>Deinococcota</taxon>
        <taxon>Deinococci</taxon>
        <taxon>Deinococcales</taxon>
        <taxon>Deinococcaceae</taxon>
        <taxon>Deinococcus</taxon>
    </lineage>
</organism>
<dbReference type="Proteomes" id="UP000635726">
    <property type="component" value="Unassembled WGS sequence"/>
</dbReference>
<evidence type="ECO:0000313" key="2">
    <source>
        <dbReference type="Proteomes" id="UP000635726"/>
    </source>
</evidence>
<reference evidence="1" key="2">
    <citation type="submission" date="2020-09" db="EMBL/GenBank/DDBJ databases">
        <authorList>
            <person name="Sun Q."/>
            <person name="Ohkuma M."/>
        </authorList>
    </citation>
    <scope>NUCLEOTIDE SEQUENCE</scope>
    <source>
        <strain evidence="1">JCM 14371</strain>
    </source>
</reference>
<reference evidence="1" key="1">
    <citation type="journal article" date="2014" name="Int. J. Syst. Evol. Microbiol.">
        <title>Complete genome sequence of Corynebacterium casei LMG S-19264T (=DSM 44701T), isolated from a smear-ripened cheese.</title>
        <authorList>
            <consortium name="US DOE Joint Genome Institute (JGI-PGF)"/>
            <person name="Walter F."/>
            <person name="Albersmeier A."/>
            <person name="Kalinowski J."/>
            <person name="Ruckert C."/>
        </authorList>
    </citation>
    <scope>NUCLEOTIDE SEQUENCE</scope>
    <source>
        <strain evidence="1">JCM 14371</strain>
    </source>
</reference>
<evidence type="ECO:0008006" key="3">
    <source>
        <dbReference type="Google" id="ProtNLM"/>
    </source>
</evidence>
<proteinExistence type="predicted"/>
<sequence length="425" mass="46099">MFSTQPPIPHETTSDLLTFRVQGETKPLLMLAYVLLEGEATRSDLGRLFWPSSDQPANNLNVALSKLRKWKVGLTVKDGTVRVSETCGAALRRGLVESDFLGNVPLRDVGAELEGWVLDQRERLAGQRQDALLNEAQRCPDRQAQLTEQAWQVPGAPLPDARTLARFLCLCGSGTQVERLVRQELADLTDGWLTPNGASAGQALLAWWLDGGFVRLEGAAATVTAALSEMTRTLELDALPVHRLAVRPGTTARALSDSVGRLVQDRSATQTVVLDAPSLQPDEVTLLQLNWPDVRFIALGTSEELEAFTLSFVAQQHGAHDEPYRRPIPVGRMWPPASPRSAGVVRWVGAHVRHPTRFILRGPARPGPFMDVDVGPSSRRVGVQQASSPRREVDVGARASSCHGSCSALSPVRLYSAAALTGVCA</sequence>
<evidence type="ECO:0000313" key="1">
    <source>
        <dbReference type="EMBL" id="GGJ77043.1"/>
    </source>
</evidence>